<gene>
    <name evidence="1" type="ORF">GCM10022405_41150</name>
</gene>
<evidence type="ECO:0000313" key="2">
    <source>
        <dbReference type="Proteomes" id="UP001499994"/>
    </source>
</evidence>
<dbReference type="RefSeq" id="WP_346082738.1">
    <property type="nucleotide sequence ID" value="NZ_BAABDG010000010.1"/>
</dbReference>
<accession>A0ABP7M480</accession>
<protein>
    <submittedName>
        <fullName evidence="1">Head completion/stabilization protein</fullName>
    </submittedName>
</protein>
<organism evidence="1 2">
    <name type="scientific">Gibbsiella dentisursi</name>
    <dbReference type="NCBI Taxonomy" id="796890"/>
    <lineage>
        <taxon>Bacteria</taxon>
        <taxon>Pseudomonadati</taxon>
        <taxon>Pseudomonadota</taxon>
        <taxon>Gammaproteobacteria</taxon>
        <taxon>Enterobacterales</taxon>
        <taxon>Yersiniaceae</taxon>
        <taxon>Gibbsiella</taxon>
    </lineage>
</organism>
<dbReference type="Proteomes" id="UP001499994">
    <property type="component" value="Unassembled WGS sequence"/>
</dbReference>
<name>A0ABP7M480_9GAMM</name>
<dbReference type="InterPro" id="IPR009225">
    <property type="entry name" value="Phage_head_completion_GpL"/>
</dbReference>
<dbReference type="Pfam" id="PF05926">
    <property type="entry name" value="Phage_GPL"/>
    <property type="match status" value="1"/>
</dbReference>
<evidence type="ECO:0000313" key="1">
    <source>
        <dbReference type="EMBL" id="GAA3911745.1"/>
    </source>
</evidence>
<comment type="caution">
    <text evidence="1">The sequence shown here is derived from an EMBL/GenBank/DDBJ whole genome shotgun (WGS) entry which is preliminary data.</text>
</comment>
<proteinExistence type="predicted"/>
<reference evidence="2" key="1">
    <citation type="journal article" date="2019" name="Int. J. Syst. Evol. Microbiol.">
        <title>The Global Catalogue of Microorganisms (GCM) 10K type strain sequencing project: providing services to taxonomists for standard genome sequencing and annotation.</title>
        <authorList>
            <consortium name="The Broad Institute Genomics Platform"/>
            <consortium name="The Broad Institute Genome Sequencing Center for Infectious Disease"/>
            <person name="Wu L."/>
            <person name="Ma J."/>
        </authorList>
    </citation>
    <scope>NUCLEOTIDE SEQUENCE [LARGE SCALE GENOMIC DNA]</scope>
    <source>
        <strain evidence="2">JCM 17201</strain>
    </source>
</reference>
<sequence>MSLVATDPIGPLSAPGDTGEDTVITNADFWPAISTGAFRLAKRLGGTSTTDRLHHALKVAMAAVNDQLRDWQQQQRAAGYDSLDAIPADQIGGESVLLTRYCEAVYSYAKASLLEGYRDADTTSKGEAHALALSTQIDQCWRDVRWSIRDITGSNRGLAELL</sequence>
<dbReference type="EMBL" id="BAABDG010000010">
    <property type="protein sequence ID" value="GAA3911745.1"/>
    <property type="molecule type" value="Genomic_DNA"/>
</dbReference>
<keyword evidence="2" id="KW-1185">Reference proteome</keyword>